<protein>
    <submittedName>
        <fullName evidence="2">Uncharacterized protein</fullName>
    </submittedName>
</protein>
<evidence type="ECO:0000313" key="3">
    <source>
        <dbReference type="Proteomes" id="UP000054217"/>
    </source>
</evidence>
<dbReference type="HOGENOM" id="CLU_2672092_0_0_1"/>
<evidence type="ECO:0000256" key="1">
    <source>
        <dbReference type="SAM" id="MobiDB-lite"/>
    </source>
</evidence>
<organism evidence="2 3">
    <name type="scientific">Pisolithus tinctorius Marx 270</name>
    <dbReference type="NCBI Taxonomy" id="870435"/>
    <lineage>
        <taxon>Eukaryota</taxon>
        <taxon>Fungi</taxon>
        <taxon>Dikarya</taxon>
        <taxon>Basidiomycota</taxon>
        <taxon>Agaricomycotina</taxon>
        <taxon>Agaricomycetes</taxon>
        <taxon>Agaricomycetidae</taxon>
        <taxon>Boletales</taxon>
        <taxon>Sclerodermatineae</taxon>
        <taxon>Pisolithaceae</taxon>
        <taxon>Pisolithus</taxon>
    </lineage>
</organism>
<dbReference type="EMBL" id="KN831950">
    <property type="protein sequence ID" value="KIO11333.1"/>
    <property type="molecule type" value="Genomic_DNA"/>
</dbReference>
<dbReference type="InParanoid" id="A0A0C3JQB3"/>
<dbReference type="Proteomes" id="UP000054217">
    <property type="component" value="Unassembled WGS sequence"/>
</dbReference>
<name>A0A0C3JQB3_PISTI</name>
<evidence type="ECO:0000313" key="2">
    <source>
        <dbReference type="EMBL" id="KIO11333.1"/>
    </source>
</evidence>
<proteinExistence type="predicted"/>
<keyword evidence="3" id="KW-1185">Reference proteome</keyword>
<sequence>MELSTVHRELKVEADAWACVDSARDGLAARQDTVHSSPSHITDDPSLATKTSTTHQEHKVNNVQACMESAGRDKV</sequence>
<accession>A0A0C3JQB3</accession>
<dbReference type="AlphaFoldDB" id="A0A0C3JQB3"/>
<gene>
    <name evidence="2" type="ORF">M404DRAFT_842211</name>
</gene>
<reference evidence="2 3" key="1">
    <citation type="submission" date="2014-04" db="EMBL/GenBank/DDBJ databases">
        <authorList>
            <consortium name="DOE Joint Genome Institute"/>
            <person name="Kuo A."/>
            <person name="Kohler A."/>
            <person name="Costa M.D."/>
            <person name="Nagy L.G."/>
            <person name="Floudas D."/>
            <person name="Copeland A."/>
            <person name="Barry K.W."/>
            <person name="Cichocki N."/>
            <person name="Veneault-Fourrey C."/>
            <person name="LaButti K."/>
            <person name="Lindquist E.A."/>
            <person name="Lipzen A."/>
            <person name="Lundell T."/>
            <person name="Morin E."/>
            <person name="Murat C."/>
            <person name="Sun H."/>
            <person name="Tunlid A."/>
            <person name="Henrissat B."/>
            <person name="Grigoriev I.V."/>
            <person name="Hibbett D.S."/>
            <person name="Martin F."/>
            <person name="Nordberg H.P."/>
            <person name="Cantor M.N."/>
            <person name="Hua S.X."/>
        </authorList>
    </citation>
    <scope>NUCLEOTIDE SEQUENCE [LARGE SCALE GENOMIC DNA]</scope>
    <source>
        <strain evidence="2 3">Marx 270</strain>
    </source>
</reference>
<reference evidence="3" key="2">
    <citation type="submission" date="2015-01" db="EMBL/GenBank/DDBJ databases">
        <title>Evolutionary Origins and Diversification of the Mycorrhizal Mutualists.</title>
        <authorList>
            <consortium name="DOE Joint Genome Institute"/>
            <consortium name="Mycorrhizal Genomics Consortium"/>
            <person name="Kohler A."/>
            <person name="Kuo A."/>
            <person name="Nagy L.G."/>
            <person name="Floudas D."/>
            <person name="Copeland A."/>
            <person name="Barry K.W."/>
            <person name="Cichocki N."/>
            <person name="Veneault-Fourrey C."/>
            <person name="LaButti K."/>
            <person name="Lindquist E.A."/>
            <person name="Lipzen A."/>
            <person name="Lundell T."/>
            <person name="Morin E."/>
            <person name="Murat C."/>
            <person name="Riley R."/>
            <person name="Ohm R."/>
            <person name="Sun H."/>
            <person name="Tunlid A."/>
            <person name="Henrissat B."/>
            <person name="Grigoriev I.V."/>
            <person name="Hibbett D.S."/>
            <person name="Martin F."/>
        </authorList>
    </citation>
    <scope>NUCLEOTIDE SEQUENCE [LARGE SCALE GENOMIC DNA]</scope>
    <source>
        <strain evidence="3">Marx 270</strain>
    </source>
</reference>
<feature type="region of interest" description="Disordered" evidence="1">
    <location>
        <begin position="33"/>
        <end position="58"/>
    </location>
</feature>